<sequence>MVYPTVIEMLEQSGAAFHIHDHVPVTTMDEATAKVPHLTHDLIKTVVFRIRHADWILAAVKGGDRIHYKKLAAALAVKRTDLRSIAPDQVESGLGFEVGGVGPFPVRSDIRIVFDEALRHAGTVFCGSGKNTQTVEIKMADLMALSGGRVYPITKPGR</sequence>
<proteinExistence type="predicted"/>
<feature type="domain" description="YbaK/aminoacyl-tRNA synthetase-associated" evidence="1">
    <location>
        <begin position="22"/>
        <end position="144"/>
    </location>
</feature>
<dbReference type="PANTHER" id="PTHR30411">
    <property type="entry name" value="CYTOPLASMIC PROTEIN"/>
    <property type="match status" value="1"/>
</dbReference>
<protein>
    <recommendedName>
        <fullName evidence="1">YbaK/aminoacyl-tRNA synthetase-associated domain-containing protein</fullName>
    </recommendedName>
</protein>
<dbReference type="OrthoDB" id="4199224at2"/>
<accession>A0A5K7YLH8</accession>
<dbReference type="RefSeq" id="WP_155318052.1">
    <property type="nucleotide sequence ID" value="NZ_AP021874.1"/>
</dbReference>
<dbReference type="SUPFAM" id="SSF55826">
    <property type="entry name" value="YbaK/ProRS associated domain"/>
    <property type="match status" value="1"/>
</dbReference>
<organism evidence="2 3">
    <name type="scientific">Desulfosarcina alkanivorans</name>
    <dbReference type="NCBI Taxonomy" id="571177"/>
    <lineage>
        <taxon>Bacteria</taxon>
        <taxon>Pseudomonadati</taxon>
        <taxon>Thermodesulfobacteriota</taxon>
        <taxon>Desulfobacteria</taxon>
        <taxon>Desulfobacterales</taxon>
        <taxon>Desulfosarcinaceae</taxon>
        <taxon>Desulfosarcina</taxon>
    </lineage>
</organism>
<dbReference type="InterPro" id="IPR036754">
    <property type="entry name" value="YbaK/aa-tRNA-synt-asso_dom_sf"/>
</dbReference>
<dbReference type="AlphaFoldDB" id="A0A5K7YLH8"/>
<dbReference type="CDD" id="cd04332">
    <property type="entry name" value="YbaK_like"/>
    <property type="match status" value="1"/>
</dbReference>
<gene>
    <name evidence="2" type="ORF">DSCA_40060</name>
</gene>
<evidence type="ECO:0000313" key="2">
    <source>
        <dbReference type="EMBL" id="BBO70076.1"/>
    </source>
</evidence>
<dbReference type="InterPro" id="IPR007214">
    <property type="entry name" value="YbaK/aa-tRNA-synth-assoc-dom"/>
</dbReference>
<evidence type="ECO:0000313" key="3">
    <source>
        <dbReference type="Proteomes" id="UP000427906"/>
    </source>
</evidence>
<name>A0A5K7YLH8_9BACT</name>
<dbReference type="GO" id="GO:0002161">
    <property type="term" value="F:aminoacyl-tRNA deacylase activity"/>
    <property type="evidence" value="ECO:0007669"/>
    <property type="project" value="InterPro"/>
</dbReference>
<reference evidence="2 3" key="1">
    <citation type="submission" date="2019-11" db="EMBL/GenBank/DDBJ databases">
        <title>Comparative genomics of hydrocarbon-degrading Desulfosarcina strains.</title>
        <authorList>
            <person name="Watanabe M."/>
            <person name="Kojima H."/>
            <person name="Fukui M."/>
        </authorList>
    </citation>
    <scope>NUCLEOTIDE SEQUENCE [LARGE SCALE GENOMIC DNA]</scope>
    <source>
        <strain evidence="2 3">PL12</strain>
    </source>
</reference>
<dbReference type="Gene3D" id="3.90.960.10">
    <property type="entry name" value="YbaK/aminoacyl-tRNA synthetase-associated domain"/>
    <property type="match status" value="1"/>
</dbReference>
<dbReference type="Proteomes" id="UP000427906">
    <property type="component" value="Chromosome"/>
</dbReference>
<dbReference type="KEGG" id="dalk:DSCA_40060"/>
<evidence type="ECO:0000259" key="1">
    <source>
        <dbReference type="Pfam" id="PF04073"/>
    </source>
</evidence>
<dbReference type="Pfam" id="PF04073">
    <property type="entry name" value="tRNA_edit"/>
    <property type="match status" value="1"/>
</dbReference>
<keyword evidence="3" id="KW-1185">Reference proteome</keyword>
<dbReference type="PANTHER" id="PTHR30411:SF1">
    <property type="entry name" value="CYTOPLASMIC PROTEIN"/>
    <property type="match status" value="1"/>
</dbReference>
<dbReference type="EMBL" id="AP021874">
    <property type="protein sequence ID" value="BBO70076.1"/>
    <property type="molecule type" value="Genomic_DNA"/>
</dbReference>